<proteinExistence type="predicted"/>
<comment type="caution">
    <text evidence="1">The sequence shown here is derived from an EMBL/GenBank/DDBJ whole genome shotgun (WGS) entry which is preliminary data.</text>
</comment>
<evidence type="ECO:0000313" key="1">
    <source>
        <dbReference type="EMBL" id="MFC0408635.1"/>
    </source>
</evidence>
<name>A0ABV6JT51_9PROT</name>
<dbReference type="EMBL" id="JBHLUN010000007">
    <property type="protein sequence ID" value="MFC0408635.1"/>
    <property type="molecule type" value="Genomic_DNA"/>
</dbReference>
<sequence>MKEAAREPVLSRADVMALSAAVAESPPEQLTRIVAVLDAMPDREAANAVLDVARTRLRTLDPRRRLTLPRLIFLPLDGAIVDARLWRPGESRLPRSILLPLASAILPMLGDDARRFAEALAGLHRDEHPRILQIGEQVWPRAAEALRRVTEPPADWPWGKEHFIPFARFSATVLVQGAAIMRAVHAASGGPPDILVRYALMGVSRSGVEPMLAAMATLLTVSRRPATVCAIAGSLSSRSSVPAQALLVESVERRVAELNYLKMELLPERLEILAAILENISEVMGARAPQWRRRLLGWRHAVEASCRTTYGEYGAAQILEPAQRFRDGSPTDAEVTTLEESALALRRFEMASRLLGSDAACSNARRTLLGDLTDLAVGVAPGARVEIARVVEILAGPELGWDFLEIGPWP</sequence>
<keyword evidence="2" id="KW-1185">Reference proteome</keyword>
<dbReference type="Proteomes" id="UP001589865">
    <property type="component" value="Unassembled WGS sequence"/>
</dbReference>
<reference evidence="1 2" key="1">
    <citation type="submission" date="2024-09" db="EMBL/GenBank/DDBJ databases">
        <authorList>
            <person name="Sun Q."/>
            <person name="Mori K."/>
        </authorList>
    </citation>
    <scope>NUCLEOTIDE SEQUENCE [LARGE SCALE GENOMIC DNA]</scope>
    <source>
        <strain evidence="1 2">TBRC 5777</strain>
    </source>
</reference>
<evidence type="ECO:0000313" key="2">
    <source>
        <dbReference type="Proteomes" id="UP001589865"/>
    </source>
</evidence>
<accession>A0ABV6JT51</accession>
<protein>
    <submittedName>
        <fullName evidence="1">Uncharacterized protein</fullName>
    </submittedName>
</protein>
<organism evidence="1 2">
    <name type="scientific">Roseomonas elaeocarpi</name>
    <dbReference type="NCBI Taxonomy" id="907779"/>
    <lineage>
        <taxon>Bacteria</taxon>
        <taxon>Pseudomonadati</taxon>
        <taxon>Pseudomonadota</taxon>
        <taxon>Alphaproteobacteria</taxon>
        <taxon>Acetobacterales</taxon>
        <taxon>Roseomonadaceae</taxon>
        <taxon>Roseomonas</taxon>
    </lineage>
</organism>
<gene>
    <name evidence="1" type="ORF">ACFFGY_10270</name>
</gene>
<dbReference type="RefSeq" id="WP_377044394.1">
    <property type="nucleotide sequence ID" value="NZ_JBHLUN010000007.1"/>
</dbReference>